<gene>
    <name evidence="1" type="ORF">N656DRAFT_200686</name>
</gene>
<dbReference type="EMBL" id="MU853349">
    <property type="protein sequence ID" value="KAK4110720.1"/>
    <property type="molecule type" value="Genomic_DNA"/>
</dbReference>
<evidence type="ECO:0000313" key="2">
    <source>
        <dbReference type="Proteomes" id="UP001302812"/>
    </source>
</evidence>
<reference evidence="1" key="2">
    <citation type="submission" date="2023-05" db="EMBL/GenBank/DDBJ databases">
        <authorList>
            <consortium name="Lawrence Berkeley National Laboratory"/>
            <person name="Steindorff A."/>
            <person name="Hensen N."/>
            <person name="Bonometti L."/>
            <person name="Westerberg I."/>
            <person name="Brannstrom I.O."/>
            <person name="Guillou S."/>
            <person name="Cros-Aarteil S."/>
            <person name="Calhoun S."/>
            <person name="Haridas S."/>
            <person name="Kuo A."/>
            <person name="Mondo S."/>
            <person name="Pangilinan J."/>
            <person name="Riley R."/>
            <person name="Labutti K."/>
            <person name="Andreopoulos B."/>
            <person name="Lipzen A."/>
            <person name="Chen C."/>
            <person name="Yanf M."/>
            <person name="Daum C."/>
            <person name="Ng V."/>
            <person name="Clum A."/>
            <person name="Ohm R."/>
            <person name="Martin F."/>
            <person name="Silar P."/>
            <person name="Natvig D."/>
            <person name="Lalanne C."/>
            <person name="Gautier V."/>
            <person name="Ament-Velasquez S.L."/>
            <person name="Kruys A."/>
            <person name="Hutchinson M.I."/>
            <person name="Powell A.J."/>
            <person name="Barry K."/>
            <person name="Miller A.N."/>
            <person name="Grigoriev I.V."/>
            <person name="Debuchy R."/>
            <person name="Gladieux P."/>
            <person name="Thoren M.H."/>
            <person name="Johannesson H."/>
        </authorList>
    </citation>
    <scope>NUCLEOTIDE SEQUENCE</scope>
    <source>
        <strain evidence="1">CBS 508.74</strain>
    </source>
</reference>
<dbReference type="RefSeq" id="XP_064668290.1">
    <property type="nucleotide sequence ID" value="XM_064808862.1"/>
</dbReference>
<name>A0AAN6QNK6_9PEZI</name>
<dbReference type="Proteomes" id="UP001302812">
    <property type="component" value="Unassembled WGS sequence"/>
</dbReference>
<protein>
    <submittedName>
        <fullName evidence="1">Uncharacterized protein</fullName>
    </submittedName>
</protein>
<reference evidence="1" key="1">
    <citation type="journal article" date="2023" name="Mol. Phylogenet. Evol.">
        <title>Genome-scale phylogeny and comparative genomics of the fungal order Sordariales.</title>
        <authorList>
            <person name="Hensen N."/>
            <person name="Bonometti L."/>
            <person name="Westerberg I."/>
            <person name="Brannstrom I.O."/>
            <person name="Guillou S."/>
            <person name="Cros-Aarteil S."/>
            <person name="Calhoun S."/>
            <person name="Haridas S."/>
            <person name="Kuo A."/>
            <person name="Mondo S."/>
            <person name="Pangilinan J."/>
            <person name="Riley R."/>
            <person name="LaButti K."/>
            <person name="Andreopoulos B."/>
            <person name="Lipzen A."/>
            <person name="Chen C."/>
            <person name="Yan M."/>
            <person name="Daum C."/>
            <person name="Ng V."/>
            <person name="Clum A."/>
            <person name="Steindorff A."/>
            <person name="Ohm R.A."/>
            <person name="Martin F."/>
            <person name="Silar P."/>
            <person name="Natvig D.O."/>
            <person name="Lalanne C."/>
            <person name="Gautier V."/>
            <person name="Ament-Velasquez S.L."/>
            <person name="Kruys A."/>
            <person name="Hutchinson M.I."/>
            <person name="Powell A.J."/>
            <person name="Barry K."/>
            <person name="Miller A.N."/>
            <person name="Grigoriev I.V."/>
            <person name="Debuchy R."/>
            <person name="Gladieux P."/>
            <person name="Hiltunen Thoren M."/>
            <person name="Johannesson H."/>
        </authorList>
    </citation>
    <scope>NUCLEOTIDE SEQUENCE</scope>
    <source>
        <strain evidence="1">CBS 508.74</strain>
    </source>
</reference>
<sequence length="156" mass="18255">MPRQDPWRVAARGELSGKWCSSIEAILRLIRCIRAGLFHNPHTLIISRSQHHVLIAKYYQLILLWKQKGRSERSTQRCFRLISSSLLRLSRDCDYIRLKSFFLTMKLYTAGSRCLRPEGTRLLETMDDGHLQIPSLMQILASQIYCNRILVMQRHG</sequence>
<keyword evidence="2" id="KW-1185">Reference proteome</keyword>
<dbReference type="GeneID" id="89932985"/>
<proteinExistence type="predicted"/>
<evidence type="ECO:0000313" key="1">
    <source>
        <dbReference type="EMBL" id="KAK4110720.1"/>
    </source>
</evidence>
<comment type="caution">
    <text evidence="1">The sequence shown here is derived from an EMBL/GenBank/DDBJ whole genome shotgun (WGS) entry which is preliminary data.</text>
</comment>
<organism evidence="1 2">
    <name type="scientific">Canariomyces notabilis</name>
    <dbReference type="NCBI Taxonomy" id="2074819"/>
    <lineage>
        <taxon>Eukaryota</taxon>
        <taxon>Fungi</taxon>
        <taxon>Dikarya</taxon>
        <taxon>Ascomycota</taxon>
        <taxon>Pezizomycotina</taxon>
        <taxon>Sordariomycetes</taxon>
        <taxon>Sordariomycetidae</taxon>
        <taxon>Sordariales</taxon>
        <taxon>Chaetomiaceae</taxon>
        <taxon>Canariomyces</taxon>
    </lineage>
</organism>
<accession>A0AAN6QNK6</accession>
<dbReference type="AlphaFoldDB" id="A0AAN6QNK6"/>